<name>A0A921QFN7_SORBI</name>
<reference evidence="2" key="2">
    <citation type="submission" date="2020-10" db="EMBL/GenBank/DDBJ databases">
        <authorList>
            <person name="Cooper E.A."/>
            <person name="Brenton Z.W."/>
            <person name="Flinn B.S."/>
            <person name="Jenkins J."/>
            <person name="Shu S."/>
            <person name="Flowers D."/>
            <person name="Luo F."/>
            <person name="Wang Y."/>
            <person name="Xia P."/>
            <person name="Barry K."/>
            <person name="Daum C."/>
            <person name="Lipzen A."/>
            <person name="Yoshinaga Y."/>
            <person name="Schmutz J."/>
            <person name="Saski C."/>
            <person name="Vermerris W."/>
            <person name="Kresovich S."/>
        </authorList>
    </citation>
    <scope>NUCLEOTIDE SEQUENCE</scope>
</reference>
<proteinExistence type="predicted"/>
<protein>
    <recommendedName>
        <fullName evidence="4">Secreted protein</fullName>
    </recommendedName>
</protein>
<evidence type="ECO:0008006" key="4">
    <source>
        <dbReference type="Google" id="ProtNLM"/>
    </source>
</evidence>
<organism evidence="2 3">
    <name type="scientific">Sorghum bicolor</name>
    <name type="common">Sorghum</name>
    <name type="synonym">Sorghum vulgare</name>
    <dbReference type="NCBI Taxonomy" id="4558"/>
    <lineage>
        <taxon>Eukaryota</taxon>
        <taxon>Viridiplantae</taxon>
        <taxon>Streptophyta</taxon>
        <taxon>Embryophyta</taxon>
        <taxon>Tracheophyta</taxon>
        <taxon>Spermatophyta</taxon>
        <taxon>Magnoliopsida</taxon>
        <taxon>Liliopsida</taxon>
        <taxon>Poales</taxon>
        <taxon>Poaceae</taxon>
        <taxon>PACMAD clade</taxon>
        <taxon>Panicoideae</taxon>
        <taxon>Andropogonodae</taxon>
        <taxon>Andropogoneae</taxon>
        <taxon>Sorghinae</taxon>
        <taxon>Sorghum</taxon>
    </lineage>
</organism>
<sequence length="69" mass="7435">MGIGHHALFLPLRACALTPSTTGFALRSVQTHISMQIRFEICVCTLLNANPVVEGVGAHALKSKNNFTE</sequence>
<evidence type="ECO:0000256" key="1">
    <source>
        <dbReference type="SAM" id="SignalP"/>
    </source>
</evidence>
<evidence type="ECO:0000313" key="2">
    <source>
        <dbReference type="EMBL" id="KAG0520160.1"/>
    </source>
</evidence>
<accession>A0A921QFN7</accession>
<comment type="caution">
    <text evidence="2">The sequence shown here is derived from an EMBL/GenBank/DDBJ whole genome shotgun (WGS) entry which is preliminary data.</text>
</comment>
<gene>
    <name evidence="2" type="ORF">BDA96_08G049600</name>
</gene>
<keyword evidence="1" id="KW-0732">Signal</keyword>
<evidence type="ECO:0000313" key="3">
    <source>
        <dbReference type="Proteomes" id="UP000807115"/>
    </source>
</evidence>
<dbReference type="EMBL" id="CM027687">
    <property type="protein sequence ID" value="KAG0520160.1"/>
    <property type="molecule type" value="Genomic_DNA"/>
</dbReference>
<dbReference type="AlphaFoldDB" id="A0A921QFN7"/>
<feature type="signal peptide" evidence="1">
    <location>
        <begin position="1"/>
        <end position="23"/>
    </location>
</feature>
<feature type="chain" id="PRO_5037012956" description="Secreted protein" evidence="1">
    <location>
        <begin position="24"/>
        <end position="69"/>
    </location>
</feature>
<dbReference type="Proteomes" id="UP000807115">
    <property type="component" value="Chromosome 8"/>
</dbReference>
<reference evidence="2" key="1">
    <citation type="journal article" date="2019" name="BMC Genomics">
        <title>A new reference genome for Sorghum bicolor reveals high levels of sequence similarity between sweet and grain genotypes: implications for the genetics of sugar metabolism.</title>
        <authorList>
            <person name="Cooper E.A."/>
            <person name="Brenton Z.W."/>
            <person name="Flinn B.S."/>
            <person name="Jenkins J."/>
            <person name="Shu S."/>
            <person name="Flowers D."/>
            <person name="Luo F."/>
            <person name="Wang Y."/>
            <person name="Xia P."/>
            <person name="Barry K."/>
            <person name="Daum C."/>
            <person name="Lipzen A."/>
            <person name="Yoshinaga Y."/>
            <person name="Schmutz J."/>
            <person name="Saski C."/>
            <person name="Vermerris W."/>
            <person name="Kresovich S."/>
        </authorList>
    </citation>
    <scope>NUCLEOTIDE SEQUENCE</scope>
</reference>